<comment type="caution">
    <text evidence="2">The sequence shown here is derived from an EMBL/GenBank/DDBJ whole genome shotgun (WGS) entry which is preliminary data.</text>
</comment>
<dbReference type="EMBL" id="MTYJ01000764">
    <property type="protein sequence ID" value="OWA55422.1"/>
    <property type="molecule type" value="Genomic_DNA"/>
</dbReference>
<proteinExistence type="predicted"/>
<name>A0A9X6NJR2_HYPEX</name>
<organism evidence="2 3">
    <name type="scientific">Hypsibius exemplaris</name>
    <name type="common">Freshwater tardigrade</name>
    <dbReference type="NCBI Taxonomy" id="2072580"/>
    <lineage>
        <taxon>Eukaryota</taxon>
        <taxon>Metazoa</taxon>
        <taxon>Ecdysozoa</taxon>
        <taxon>Tardigrada</taxon>
        <taxon>Eutardigrada</taxon>
        <taxon>Parachela</taxon>
        <taxon>Hypsibioidea</taxon>
        <taxon>Hypsibiidae</taxon>
        <taxon>Hypsibius</taxon>
    </lineage>
</organism>
<evidence type="ECO:0000313" key="3">
    <source>
        <dbReference type="Proteomes" id="UP000192578"/>
    </source>
</evidence>
<dbReference type="AlphaFoldDB" id="A0A9X6NJR2"/>
<keyword evidence="3" id="KW-1185">Reference proteome</keyword>
<dbReference type="Proteomes" id="UP000192578">
    <property type="component" value="Unassembled WGS sequence"/>
</dbReference>
<evidence type="ECO:0000313" key="2">
    <source>
        <dbReference type="EMBL" id="OWA55422.1"/>
    </source>
</evidence>
<keyword evidence="1" id="KW-0812">Transmembrane</keyword>
<evidence type="ECO:0000256" key="1">
    <source>
        <dbReference type="SAM" id="Phobius"/>
    </source>
</evidence>
<sequence length="121" mass="13309">MGLPCSVNSSDLEILSPLCEDIAISKLEATPKHLTYFPGSIMVIPSILVYMIIRIRDRPAVEVPVTVRAITTSHLLVLVAPVVEKPGNGSDVLRSTMIGYYIIWRQERSAGKQTVHRPNVG</sequence>
<keyword evidence="1" id="KW-0472">Membrane</keyword>
<gene>
    <name evidence="2" type="ORF">BV898_19807</name>
</gene>
<protein>
    <submittedName>
        <fullName evidence="2">Uncharacterized protein</fullName>
    </submittedName>
</protein>
<reference evidence="3" key="1">
    <citation type="submission" date="2017-01" db="EMBL/GenBank/DDBJ databases">
        <title>Comparative genomics of anhydrobiosis in the tardigrade Hypsibius dujardini.</title>
        <authorList>
            <person name="Yoshida Y."/>
            <person name="Koutsovoulos G."/>
            <person name="Laetsch D."/>
            <person name="Stevens L."/>
            <person name="Kumar S."/>
            <person name="Horikawa D."/>
            <person name="Ishino K."/>
            <person name="Komine S."/>
            <person name="Tomita M."/>
            <person name="Blaxter M."/>
            <person name="Arakawa K."/>
        </authorList>
    </citation>
    <scope>NUCLEOTIDE SEQUENCE [LARGE SCALE GENOMIC DNA]</scope>
    <source>
        <strain evidence="3">Z151</strain>
    </source>
</reference>
<feature type="transmembrane region" description="Helical" evidence="1">
    <location>
        <begin position="35"/>
        <end position="53"/>
    </location>
</feature>
<keyword evidence="1" id="KW-1133">Transmembrane helix</keyword>
<accession>A0A9X6NJR2</accession>